<feature type="transmembrane region" description="Helical" evidence="1">
    <location>
        <begin position="55"/>
        <end position="79"/>
    </location>
</feature>
<evidence type="ECO:0000256" key="1">
    <source>
        <dbReference type="SAM" id="Phobius"/>
    </source>
</evidence>
<feature type="transmembrane region" description="Helical" evidence="1">
    <location>
        <begin position="91"/>
        <end position="113"/>
    </location>
</feature>
<gene>
    <name evidence="2" type="ORF">ENN52_02490</name>
</gene>
<keyword evidence="1" id="KW-1133">Transmembrane helix</keyword>
<dbReference type="AlphaFoldDB" id="A0A831LQD1"/>
<proteinExistence type="predicted"/>
<reference evidence="2" key="1">
    <citation type="journal article" date="2020" name="mSystems">
        <title>Genome- and Community-Level Interaction Insights into Carbon Utilization and Element Cycling Functions of Hydrothermarchaeota in Hydrothermal Sediment.</title>
        <authorList>
            <person name="Zhou Z."/>
            <person name="Liu Y."/>
            <person name="Xu W."/>
            <person name="Pan J."/>
            <person name="Luo Z.H."/>
            <person name="Li M."/>
        </authorList>
    </citation>
    <scope>NUCLEOTIDE SEQUENCE</scope>
    <source>
        <strain evidence="2">SpSt-1183</strain>
    </source>
</reference>
<comment type="caution">
    <text evidence="2">The sequence shown here is derived from an EMBL/GenBank/DDBJ whole genome shotgun (WGS) entry which is preliminary data.</text>
</comment>
<feature type="transmembrane region" description="Helical" evidence="1">
    <location>
        <begin position="6"/>
        <end position="26"/>
    </location>
</feature>
<organism evidence="2">
    <name type="scientific">Methanofollis liminatans</name>
    <dbReference type="NCBI Taxonomy" id="2201"/>
    <lineage>
        <taxon>Archaea</taxon>
        <taxon>Methanobacteriati</taxon>
        <taxon>Methanobacteriota</taxon>
        <taxon>Stenosarchaea group</taxon>
        <taxon>Methanomicrobia</taxon>
        <taxon>Methanomicrobiales</taxon>
        <taxon>Methanomicrobiaceae</taxon>
        <taxon>Methanofollis</taxon>
    </lineage>
</organism>
<keyword evidence="1" id="KW-0812">Transmembrane</keyword>
<accession>A0A831LQD1</accession>
<dbReference type="Proteomes" id="UP000885648">
    <property type="component" value="Unassembled WGS sequence"/>
</dbReference>
<dbReference type="EMBL" id="DSBY01000103">
    <property type="protein sequence ID" value="HDS62997.1"/>
    <property type="molecule type" value="Genomic_DNA"/>
</dbReference>
<name>A0A831LQD1_9EURY</name>
<sequence length="114" mass="12621">MIIILLGYLIVLWPGGVFIGKLMGYIELKADTEKKETKDNGLKNAGTYIGYLERFLILSFILANQYVAIGFLVGAKAIFRYTDQRDVSEYILTGTLLSYSVAIIVGMGVIYLVG</sequence>
<evidence type="ECO:0000313" key="2">
    <source>
        <dbReference type="EMBL" id="HDS62997.1"/>
    </source>
</evidence>
<protein>
    <submittedName>
        <fullName evidence="2">Uncharacterized protein</fullName>
    </submittedName>
</protein>
<keyword evidence="1" id="KW-0472">Membrane</keyword>